<evidence type="ECO:0000313" key="4">
    <source>
        <dbReference type="Proteomes" id="UP000800200"/>
    </source>
</evidence>
<feature type="region of interest" description="Disordered" evidence="1">
    <location>
        <begin position="592"/>
        <end position="643"/>
    </location>
</feature>
<feature type="compositionally biased region" description="Low complexity" evidence="1">
    <location>
        <begin position="420"/>
        <end position="448"/>
    </location>
</feature>
<feature type="compositionally biased region" description="Basic and acidic residues" evidence="1">
    <location>
        <begin position="787"/>
        <end position="802"/>
    </location>
</feature>
<feature type="region of interest" description="Disordered" evidence="1">
    <location>
        <begin position="529"/>
        <end position="568"/>
    </location>
</feature>
<feature type="region of interest" description="Disordered" evidence="1">
    <location>
        <begin position="248"/>
        <end position="349"/>
    </location>
</feature>
<feature type="compositionally biased region" description="Acidic residues" evidence="1">
    <location>
        <begin position="757"/>
        <end position="767"/>
    </location>
</feature>
<evidence type="ECO:0000256" key="1">
    <source>
        <dbReference type="SAM" id="MobiDB-lite"/>
    </source>
</evidence>
<proteinExistence type="predicted"/>
<accession>A0A6A6DAZ3</accession>
<dbReference type="InterPro" id="IPR000095">
    <property type="entry name" value="CRIB_dom"/>
</dbReference>
<evidence type="ECO:0000259" key="2">
    <source>
        <dbReference type="PROSITE" id="PS50108"/>
    </source>
</evidence>
<feature type="region of interest" description="Disordered" evidence="1">
    <location>
        <begin position="754"/>
        <end position="802"/>
    </location>
</feature>
<feature type="compositionally biased region" description="Polar residues" evidence="1">
    <location>
        <begin position="845"/>
        <end position="862"/>
    </location>
</feature>
<feature type="compositionally biased region" description="Basic residues" evidence="1">
    <location>
        <begin position="481"/>
        <end position="496"/>
    </location>
</feature>
<reference evidence="3" key="1">
    <citation type="journal article" date="2020" name="Stud. Mycol.">
        <title>101 Dothideomycetes genomes: a test case for predicting lifestyles and emergence of pathogens.</title>
        <authorList>
            <person name="Haridas S."/>
            <person name="Albert R."/>
            <person name="Binder M."/>
            <person name="Bloem J."/>
            <person name="Labutti K."/>
            <person name="Salamov A."/>
            <person name="Andreopoulos B."/>
            <person name="Baker S."/>
            <person name="Barry K."/>
            <person name="Bills G."/>
            <person name="Bluhm B."/>
            <person name="Cannon C."/>
            <person name="Castanera R."/>
            <person name="Culley D."/>
            <person name="Daum C."/>
            <person name="Ezra D."/>
            <person name="Gonzalez J."/>
            <person name="Henrissat B."/>
            <person name="Kuo A."/>
            <person name="Liang C."/>
            <person name="Lipzen A."/>
            <person name="Lutzoni F."/>
            <person name="Magnuson J."/>
            <person name="Mondo S."/>
            <person name="Nolan M."/>
            <person name="Ohm R."/>
            <person name="Pangilinan J."/>
            <person name="Park H.-J."/>
            <person name="Ramirez L."/>
            <person name="Alfaro M."/>
            <person name="Sun H."/>
            <person name="Tritt A."/>
            <person name="Yoshinaga Y."/>
            <person name="Zwiers L.-H."/>
            <person name="Turgeon B."/>
            <person name="Goodwin S."/>
            <person name="Spatafora J."/>
            <person name="Crous P."/>
            <person name="Grigoriev I."/>
        </authorList>
    </citation>
    <scope>NUCLEOTIDE SEQUENCE</scope>
    <source>
        <strain evidence="3">CBS 207.26</strain>
    </source>
</reference>
<evidence type="ECO:0000313" key="3">
    <source>
        <dbReference type="EMBL" id="KAF2176275.1"/>
    </source>
</evidence>
<feature type="domain" description="CRIB" evidence="2">
    <location>
        <begin position="178"/>
        <end position="191"/>
    </location>
</feature>
<feature type="compositionally biased region" description="Basic and acidic residues" evidence="1">
    <location>
        <begin position="399"/>
        <end position="408"/>
    </location>
</feature>
<feature type="region of interest" description="Disordered" evidence="1">
    <location>
        <begin position="47"/>
        <end position="79"/>
    </location>
</feature>
<organism evidence="3 4">
    <name type="scientific">Zopfia rhizophila CBS 207.26</name>
    <dbReference type="NCBI Taxonomy" id="1314779"/>
    <lineage>
        <taxon>Eukaryota</taxon>
        <taxon>Fungi</taxon>
        <taxon>Dikarya</taxon>
        <taxon>Ascomycota</taxon>
        <taxon>Pezizomycotina</taxon>
        <taxon>Dothideomycetes</taxon>
        <taxon>Dothideomycetes incertae sedis</taxon>
        <taxon>Zopfiaceae</taxon>
        <taxon>Zopfia</taxon>
    </lineage>
</organism>
<feature type="compositionally biased region" description="Polar residues" evidence="1">
    <location>
        <begin position="268"/>
        <end position="277"/>
    </location>
</feature>
<feature type="region of interest" description="Disordered" evidence="1">
    <location>
        <begin position="675"/>
        <end position="729"/>
    </location>
</feature>
<feature type="region of interest" description="Disordered" evidence="1">
    <location>
        <begin position="838"/>
        <end position="897"/>
    </location>
</feature>
<keyword evidence="4" id="KW-1185">Reference proteome</keyword>
<protein>
    <recommendedName>
        <fullName evidence="2">CRIB domain-containing protein</fullName>
    </recommendedName>
</protein>
<dbReference type="AlphaFoldDB" id="A0A6A6DAZ3"/>
<name>A0A6A6DAZ3_9PEZI</name>
<sequence>MFLFNKNNAVQHSRQSSIDSLVTVPSTSASTSDAWVSQCSDASCFGEMPSPEQQERTHPTKRNSVFNLRSRSNTATSTASSFMSLTSGMTGTESPSHRSSQDLRHFAGQSLLELPGAKRSLFARGKKQKRQSGRISPGYGAYEREEVDVGNKRASVLRKGRRGIHLAESPTHLLKHRISSPFDFQHLAHTDRHQFAALQQASENGLIAEFRAARASQVPRRDLHGIKADNLHFQNFSSENLANPELRSASVLGPRSPPLSPEPIEWQQPDSPGQESTGKALRLTRSVESFSQPVVKTRSHRHTQSANAPPRATSRLQLARIDDMPEESSARLKHPAPARPQSNRNSGMWDKFVSLSPPTTGEMLPPIMDEPDNVGHAVTTPDDSAIHTITLPFSPDLKNVPEEPERFFNPRPAPSPPVRSPKSPKSPAFESYSFRSSQRSPISRSQTRVSPFTSPKSLSQRNSMTRPISQMSDTLGSPTFTRRRSVRRSPTVRRKSNTWRAIDESWEDDVDYIYENALEADCDLDWDHTSDDIMEDRDRTPEQEQHDRPSTAVSESTQTASIESEDESALQTRFFPGAFRPSLLVPSPNAVPELESRSAISASTADTGLQTPSDFFSSASGRSYAPAPYTEADGFSLTPSLLVPPDFKEQVSREEMYDDLLADYEGSDRHFPLLDASQSVASSSRSSRVRSSKRSSYDSSLMSSGQGSGSWSAGVRRSASSSGSLPELVHSRRARKNFDMMVDQLTEQVASFASFSEDTEVNEDDDITPPGRPSQDRTFFASDEEDHQNHDDGHHESIEGEVRASLELARQGPTRSVNRPVHYHKYASSDGIARLLASPIPKTPELQQPPKTRNRAASNTVRGNKRAYLSLFPTPPKHMPLSPGPLSAPLDSSTNKF</sequence>
<dbReference type="EMBL" id="ML994711">
    <property type="protein sequence ID" value="KAF2176275.1"/>
    <property type="molecule type" value="Genomic_DNA"/>
</dbReference>
<feature type="compositionally biased region" description="Low complexity" evidence="1">
    <location>
        <begin position="67"/>
        <end position="79"/>
    </location>
</feature>
<dbReference type="Proteomes" id="UP000800200">
    <property type="component" value="Unassembled WGS sequence"/>
</dbReference>
<feature type="region of interest" description="Disordered" evidence="1">
    <location>
        <begin position="392"/>
        <end position="496"/>
    </location>
</feature>
<dbReference type="OrthoDB" id="24581at2759"/>
<feature type="compositionally biased region" description="Polar residues" evidence="1">
    <location>
        <begin position="551"/>
        <end position="562"/>
    </location>
</feature>
<feature type="compositionally biased region" description="Low complexity" evidence="1">
    <location>
        <begin position="677"/>
        <end position="686"/>
    </location>
</feature>
<feature type="compositionally biased region" description="Low complexity" evidence="1">
    <location>
        <begin position="697"/>
        <end position="724"/>
    </location>
</feature>
<gene>
    <name evidence="3" type="ORF">K469DRAFT_607634</name>
</gene>
<feature type="compositionally biased region" description="Basic and acidic residues" evidence="1">
    <location>
        <begin position="529"/>
        <end position="549"/>
    </location>
</feature>
<feature type="compositionally biased region" description="Polar residues" evidence="1">
    <location>
        <begin position="598"/>
        <end position="621"/>
    </location>
</feature>
<dbReference type="PROSITE" id="PS50108">
    <property type="entry name" value="CRIB"/>
    <property type="match status" value="1"/>
</dbReference>
<feature type="compositionally biased region" description="Polar residues" evidence="1">
    <location>
        <begin position="449"/>
        <end position="476"/>
    </location>
</feature>